<feature type="glycosylation site" description="N-linked (GlcNAc...) asparagine" evidence="22">
    <location>
        <position position="288"/>
    </location>
</feature>
<dbReference type="Gene3D" id="1.10.3290.10">
    <property type="entry name" value="Fido-like domain"/>
    <property type="match status" value="1"/>
</dbReference>
<feature type="binding site" evidence="20">
    <location>
        <begin position="379"/>
        <end position="386"/>
    </location>
    <ligand>
        <name>ATP</name>
        <dbReference type="ChEBI" id="CHEBI:30616"/>
    </ligand>
</feature>
<dbReference type="PROSITE" id="PS51459">
    <property type="entry name" value="FIDO"/>
    <property type="match status" value="1"/>
</dbReference>
<evidence type="ECO:0000256" key="12">
    <source>
        <dbReference type="ARBA" id="ARBA00022989"/>
    </source>
</evidence>
<evidence type="ECO:0000256" key="9">
    <source>
        <dbReference type="ARBA" id="ARBA00022801"/>
    </source>
</evidence>
<evidence type="ECO:0000256" key="21">
    <source>
        <dbReference type="PIRSR" id="PIRSR640198-3"/>
    </source>
</evidence>
<evidence type="ECO:0000256" key="2">
    <source>
        <dbReference type="ARBA" id="ARBA00009742"/>
    </source>
</evidence>
<evidence type="ECO:0000256" key="8">
    <source>
        <dbReference type="ARBA" id="ARBA00022741"/>
    </source>
</evidence>
<dbReference type="InterPro" id="IPR003812">
    <property type="entry name" value="Fido"/>
</dbReference>
<dbReference type="SUPFAM" id="SSF48452">
    <property type="entry name" value="TPR-like"/>
    <property type="match status" value="1"/>
</dbReference>
<feature type="site" description="Important for autoinhibition of adenylyltransferase activity" evidence="21">
    <location>
        <position position="247"/>
    </location>
</feature>
<dbReference type="CTD" id="33897"/>
<feature type="binding site" evidence="20">
    <location>
        <position position="419"/>
    </location>
    <ligand>
        <name>ATP</name>
        <dbReference type="ChEBI" id="CHEBI:30616"/>
    </ligand>
</feature>
<comment type="catalytic activity">
    <reaction evidence="18">
        <text>3-O-(5'-adenylyl)-L-threonyl-[protein] + H2O = L-threonyl-[protein] + AMP + H(+)</text>
        <dbReference type="Rhea" id="RHEA:55932"/>
        <dbReference type="Rhea" id="RHEA-COMP:11060"/>
        <dbReference type="Rhea" id="RHEA-COMP:13847"/>
        <dbReference type="ChEBI" id="CHEBI:15377"/>
        <dbReference type="ChEBI" id="CHEBI:15378"/>
        <dbReference type="ChEBI" id="CHEBI:30013"/>
        <dbReference type="ChEBI" id="CHEBI:138113"/>
        <dbReference type="ChEBI" id="CHEBI:456215"/>
    </reaction>
</comment>
<dbReference type="Gene3D" id="1.25.40.10">
    <property type="entry name" value="Tetratricopeptide repeat domain"/>
    <property type="match status" value="1"/>
</dbReference>
<dbReference type="SUPFAM" id="SSF140931">
    <property type="entry name" value="Fic-like"/>
    <property type="match status" value="1"/>
</dbReference>
<comment type="similarity">
    <text evidence="2">Belongs to the fic family.</text>
</comment>
<evidence type="ECO:0000313" key="26">
    <source>
        <dbReference type="Proteomes" id="UP000515162"/>
    </source>
</evidence>
<dbReference type="GlyCosmos" id="A0A6P8KH44">
    <property type="glycosylation" value="1 site, No reported glycans"/>
</dbReference>
<evidence type="ECO:0000256" key="11">
    <source>
        <dbReference type="ARBA" id="ARBA00022840"/>
    </source>
</evidence>
<evidence type="ECO:0000256" key="10">
    <source>
        <dbReference type="ARBA" id="ARBA00022803"/>
    </source>
</evidence>
<keyword evidence="11 20" id="KW-0067">ATP-binding</keyword>
<protein>
    <recommendedName>
        <fullName evidence="3">Protein adenylyltransferase Fic</fullName>
        <ecNumber evidence="15">2.7.7.108</ecNumber>
    </recommendedName>
    <alternativeName>
        <fullName evidence="14">De-AMPylase Fic</fullName>
    </alternativeName>
</protein>
<feature type="region of interest" description="Disordered" evidence="23">
    <location>
        <begin position="1"/>
        <end position="24"/>
    </location>
</feature>
<evidence type="ECO:0000256" key="15">
    <source>
        <dbReference type="ARBA" id="ARBA00034531"/>
    </source>
</evidence>
<dbReference type="GO" id="GO:0005524">
    <property type="term" value="F:ATP binding"/>
    <property type="evidence" value="ECO:0007669"/>
    <property type="project" value="UniProtKB-KW"/>
</dbReference>
<dbReference type="InterPro" id="IPR036597">
    <property type="entry name" value="Fido-like_dom_sf"/>
</dbReference>
<dbReference type="RefSeq" id="XP_033162636.1">
    <property type="nucleotide sequence ID" value="XM_033306745.1"/>
</dbReference>
<evidence type="ECO:0000256" key="19">
    <source>
        <dbReference type="PIRSR" id="PIRSR640198-1"/>
    </source>
</evidence>
<comment type="subcellular location">
    <subcellularLocation>
        <location evidence="1">Membrane</location>
        <topology evidence="1">Single-pass membrane protein</topology>
    </subcellularLocation>
</comment>
<dbReference type="InterPro" id="IPR040198">
    <property type="entry name" value="Fido_containing"/>
</dbReference>
<keyword evidence="13 24" id="KW-0472">Membrane</keyword>
<comment type="catalytic activity">
    <reaction evidence="16">
        <text>L-threonyl-[protein] + ATP = 3-O-(5'-adenylyl)-L-threonyl-[protein] + diphosphate</text>
        <dbReference type="Rhea" id="RHEA:54292"/>
        <dbReference type="Rhea" id="RHEA-COMP:11060"/>
        <dbReference type="Rhea" id="RHEA-COMP:13847"/>
        <dbReference type="ChEBI" id="CHEBI:30013"/>
        <dbReference type="ChEBI" id="CHEBI:30616"/>
        <dbReference type="ChEBI" id="CHEBI:33019"/>
        <dbReference type="ChEBI" id="CHEBI:138113"/>
        <dbReference type="EC" id="2.7.7.108"/>
    </reaction>
</comment>
<dbReference type="GO" id="GO:0070733">
    <property type="term" value="F:AMPylase activity"/>
    <property type="evidence" value="ECO:0007669"/>
    <property type="project" value="UniProtKB-EC"/>
</dbReference>
<keyword evidence="4" id="KW-0808">Transferase</keyword>
<dbReference type="Pfam" id="PF02661">
    <property type="entry name" value="Fic"/>
    <property type="match status" value="1"/>
</dbReference>
<evidence type="ECO:0000256" key="20">
    <source>
        <dbReference type="PIRSR" id="PIRSR640198-2"/>
    </source>
</evidence>
<feature type="transmembrane region" description="Helical" evidence="24">
    <location>
        <begin position="33"/>
        <end position="53"/>
    </location>
</feature>
<keyword evidence="12 24" id="KW-1133">Transmembrane helix</keyword>
<evidence type="ECO:0000256" key="7">
    <source>
        <dbReference type="ARBA" id="ARBA00022737"/>
    </source>
</evidence>
<dbReference type="PANTHER" id="PTHR13504:SF34">
    <property type="entry name" value="PROTEIN ADENYLYLTRANSFERASE FICD"/>
    <property type="match status" value="1"/>
</dbReference>
<reference evidence="27" key="1">
    <citation type="submission" date="2025-08" db="UniProtKB">
        <authorList>
            <consortium name="RefSeq"/>
        </authorList>
    </citation>
    <scope>IDENTIFICATION</scope>
    <source>
        <strain evidence="27">Mau12</strain>
        <tissue evidence="27">Whole Body</tissue>
    </source>
</reference>
<sequence length="492" mass="55705">MSTEAEQPSPPAQQQEQVNPPLCKAQNPKPARLYRLVLLFVAGSLAAWTFHALSSTNLVWKLRQLHHLPTAHYLQTRDEFALYSVEELNAFKEFYDKSVSDSVGASYTEAEQTNIKEALGALRMAQDLYLAGKDDKAARLFEHALALAPRHPEVLLRYGEFLEHNQRNIVLADQYYFQALTISPSNSEALANRQRTADVVQSLDERRLESLDSKRDALSAIHESNGALRRAKKEAYFQHIYHSVGIEGNTMTLAQTRSILETRMAVDGKSIDEHNEILGMDLAMKYINASLVQKIDITIKDILELHRRVLGHVDPIEGGEFRRNQVYVGGHIPPGPGDLALLMQRFERWLNSEHSSTLHPVNYAALAHYKLVHIHPFVDGNGRTSRLLMNTLLMRAGYPPVIIPKQQRSKYYHFLKLANEGDIRPFVRFIADCTEKTLDLYLWATSDLPQQIPMLIQTESEAGERLAQMQSPNVAQRSSILEFYESGSGDIP</sequence>
<feature type="binding site" evidence="20">
    <location>
        <begin position="411"/>
        <end position="412"/>
    </location>
    <ligand>
        <name>ATP</name>
        <dbReference type="ChEBI" id="CHEBI:30616"/>
    </ligand>
</feature>
<keyword evidence="6 27" id="KW-0548">Nucleotidyltransferase</keyword>
<keyword evidence="9" id="KW-0378">Hydrolase</keyword>
<organism evidence="26 27">
    <name type="scientific">Drosophila mauritiana</name>
    <name type="common">Fruit fly</name>
    <dbReference type="NCBI Taxonomy" id="7226"/>
    <lineage>
        <taxon>Eukaryota</taxon>
        <taxon>Metazoa</taxon>
        <taxon>Ecdysozoa</taxon>
        <taxon>Arthropoda</taxon>
        <taxon>Hexapoda</taxon>
        <taxon>Insecta</taxon>
        <taxon>Pterygota</taxon>
        <taxon>Neoptera</taxon>
        <taxon>Endopterygota</taxon>
        <taxon>Diptera</taxon>
        <taxon>Brachycera</taxon>
        <taxon>Muscomorpha</taxon>
        <taxon>Ephydroidea</taxon>
        <taxon>Drosophilidae</taxon>
        <taxon>Drosophila</taxon>
        <taxon>Sophophora</taxon>
    </lineage>
</organism>
<evidence type="ECO:0000259" key="25">
    <source>
        <dbReference type="PROSITE" id="PS51459"/>
    </source>
</evidence>
<dbReference type="PANTHER" id="PTHR13504">
    <property type="entry name" value="FIDO DOMAIN-CONTAINING PROTEIN DDB_G0283145"/>
    <property type="match status" value="1"/>
</dbReference>
<evidence type="ECO:0000256" key="1">
    <source>
        <dbReference type="ARBA" id="ARBA00004167"/>
    </source>
</evidence>
<name>A0A6P8KH44_DROMA</name>
<evidence type="ECO:0000256" key="24">
    <source>
        <dbReference type="SAM" id="Phobius"/>
    </source>
</evidence>
<evidence type="ECO:0000256" key="16">
    <source>
        <dbReference type="ARBA" id="ARBA00047939"/>
    </source>
</evidence>
<dbReference type="AlphaFoldDB" id="A0A6P8KH44"/>
<proteinExistence type="inferred from homology"/>
<accession>A0A6P8KH44</accession>
<keyword evidence="7" id="KW-0677">Repeat</keyword>
<evidence type="ECO:0000256" key="23">
    <source>
        <dbReference type="SAM" id="MobiDB-lite"/>
    </source>
</evidence>
<keyword evidence="5 24" id="KW-0812">Transmembrane</keyword>
<dbReference type="GO" id="GO:0016020">
    <property type="term" value="C:membrane"/>
    <property type="evidence" value="ECO:0007669"/>
    <property type="project" value="UniProtKB-SubCell"/>
</dbReference>
<keyword evidence="10" id="KW-0802">TPR repeat</keyword>
<evidence type="ECO:0000256" key="3">
    <source>
        <dbReference type="ARBA" id="ARBA00014915"/>
    </source>
</evidence>
<evidence type="ECO:0000313" key="27">
    <source>
        <dbReference type="RefSeq" id="XP_033162636.1"/>
    </source>
</evidence>
<dbReference type="InterPro" id="IPR011990">
    <property type="entry name" value="TPR-like_helical_dom_sf"/>
</dbReference>
<keyword evidence="8 20" id="KW-0547">Nucleotide-binding</keyword>
<comment type="catalytic activity">
    <reaction evidence="17">
        <text>L-tyrosyl-[protein] + ATP = O-(5'-adenylyl)-L-tyrosyl-[protein] + diphosphate</text>
        <dbReference type="Rhea" id="RHEA:54288"/>
        <dbReference type="Rhea" id="RHEA-COMP:10136"/>
        <dbReference type="Rhea" id="RHEA-COMP:13846"/>
        <dbReference type="ChEBI" id="CHEBI:30616"/>
        <dbReference type="ChEBI" id="CHEBI:33019"/>
        <dbReference type="ChEBI" id="CHEBI:46858"/>
        <dbReference type="ChEBI" id="CHEBI:83624"/>
        <dbReference type="EC" id="2.7.7.108"/>
    </reaction>
</comment>
<feature type="compositionally biased region" description="Low complexity" evidence="23">
    <location>
        <begin position="1"/>
        <end position="17"/>
    </location>
</feature>
<evidence type="ECO:0000256" key="5">
    <source>
        <dbReference type="ARBA" id="ARBA00022692"/>
    </source>
</evidence>
<dbReference type="EC" id="2.7.7.108" evidence="15"/>
<evidence type="ECO:0000256" key="18">
    <source>
        <dbReference type="ARBA" id="ARBA00049297"/>
    </source>
</evidence>
<evidence type="ECO:0000256" key="13">
    <source>
        <dbReference type="ARBA" id="ARBA00023136"/>
    </source>
</evidence>
<dbReference type="GO" id="GO:0030544">
    <property type="term" value="F:Hsp70 protein binding"/>
    <property type="evidence" value="ECO:0007669"/>
    <property type="project" value="UniProtKB-ARBA"/>
</dbReference>
<feature type="binding site" evidence="20">
    <location>
        <begin position="328"/>
        <end position="331"/>
    </location>
    <ligand>
        <name>ATP</name>
        <dbReference type="ChEBI" id="CHEBI:30616"/>
    </ligand>
</feature>
<evidence type="ECO:0000256" key="14">
    <source>
        <dbReference type="ARBA" id="ARBA00030885"/>
    </source>
</evidence>
<evidence type="ECO:0000256" key="17">
    <source>
        <dbReference type="ARBA" id="ARBA00048696"/>
    </source>
</evidence>
<feature type="domain" description="Fido" evidence="25">
    <location>
        <begin position="297"/>
        <end position="432"/>
    </location>
</feature>
<dbReference type="Proteomes" id="UP000515162">
    <property type="component" value="Chromosome 2L"/>
</dbReference>
<evidence type="ECO:0000256" key="4">
    <source>
        <dbReference type="ARBA" id="ARBA00022679"/>
    </source>
</evidence>
<dbReference type="FunFam" id="1.25.40.10:FF:000522">
    <property type="entry name" value="Protein adenylyltransferase Fic"/>
    <property type="match status" value="1"/>
</dbReference>
<dbReference type="GO" id="GO:0044603">
    <property type="term" value="F:protein adenylylhydrolase activity"/>
    <property type="evidence" value="ECO:0007669"/>
    <property type="project" value="UniProtKB-ARBA"/>
</dbReference>
<evidence type="ECO:0000256" key="6">
    <source>
        <dbReference type="ARBA" id="ARBA00022695"/>
    </source>
</evidence>
<feature type="active site" evidence="19">
    <location>
        <position position="375"/>
    </location>
</feature>
<gene>
    <name evidence="27" type="primary">LOC117142638</name>
</gene>
<dbReference type="FunFam" id="1.10.3290.10:FF:000001">
    <property type="entry name" value="adenosine monophosphate-protein transferase FICD"/>
    <property type="match status" value="1"/>
</dbReference>
<keyword evidence="26" id="KW-1185">Reference proteome</keyword>
<evidence type="ECO:0000256" key="22">
    <source>
        <dbReference type="PIRSR" id="PIRSR640198-4"/>
    </source>
</evidence>
<dbReference type="GeneID" id="117142638"/>